<dbReference type="InterPro" id="IPR013783">
    <property type="entry name" value="Ig-like_fold"/>
</dbReference>
<comment type="caution">
    <text evidence="3">The sequence shown here is derived from an EMBL/GenBank/DDBJ whole genome shotgun (WGS) entry which is preliminary data.</text>
</comment>
<keyword evidence="4" id="KW-1185">Reference proteome</keyword>
<evidence type="ECO:0000259" key="2">
    <source>
        <dbReference type="Pfam" id="PF03629"/>
    </source>
</evidence>
<dbReference type="GO" id="GO:0001681">
    <property type="term" value="F:sialate O-acetylesterase activity"/>
    <property type="evidence" value="ECO:0007669"/>
    <property type="project" value="InterPro"/>
</dbReference>
<evidence type="ECO:0000313" key="3">
    <source>
        <dbReference type="EMBL" id="TKK66608.1"/>
    </source>
</evidence>
<dbReference type="Gene3D" id="2.60.40.10">
    <property type="entry name" value="Immunoglobulins"/>
    <property type="match status" value="1"/>
</dbReference>
<accession>A0A4U3KVU4</accession>
<dbReference type="InterPro" id="IPR005181">
    <property type="entry name" value="SASA"/>
</dbReference>
<feature type="domain" description="Sialate O-acetylesterase" evidence="2">
    <location>
        <begin position="105"/>
        <end position="219"/>
    </location>
</feature>
<proteinExistence type="predicted"/>
<evidence type="ECO:0000256" key="1">
    <source>
        <dbReference type="ARBA" id="ARBA00022801"/>
    </source>
</evidence>
<gene>
    <name evidence="3" type="ORF">FC093_16335</name>
</gene>
<dbReference type="SUPFAM" id="SSF49785">
    <property type="entry name" value="Galactose-binding domain-like"/>
    <property type="match status" value="1"/>
</dbReference>
<dbReference type="InterPro" id="IPR008979">
    <property type="entry name" value="Galactose-bd-like_sf"/>
</dbReference>
<dbReference type="SUPFAM" id="SSF52266">
    <property type="entry name" value="SGNH hydrolase"/>
    <property type="match status" value="1"/>
</dbReference>
<dbReference type="PANTHER" id="PTHR22901:SF0">
    <property type="entry name" value="SIALATE O-ACETYLESTERASE"/>
    <property type="match status" value="1"/>
</dbReference>
<dbReference type="GO" id="GO:0004553">
    <property type="term" value="F:hydrolase activity, hydrolyzing O-glycosyl compounds"/>
    <property type="evidence" value="ECO:0007669"/>
    <property type="project" value="InterPro"/>
</dbReference>
<dbReference type="OrthoDB" id="9816001at2"/>
<name>A0A4U3KVU4_9BACT</name>
<dbReference type="GO" id="GO:0005975">
    <property type="term" value="P:carbohydrate metabolic process"/>
    <property type="evidence" value="ECO:0007669"/>
    <property type="project" value="InterPro"/>
</dbReference>
<feature type="domain" description="Sialate O-acetylesterase" evidence="2">
    <location>
        <begin position="405"/>
        <end position="516"/>
    </location>
</feature>
<organism evidence="3 4">
    <name type="scientific">Ilyomonas limi</name>
    <dbReference type="NCBI Taxonomy" id="2575867"/>
    <lineage>
        <taxon>Bacteria</taxon>
        <taxon>Pseudomonadati</taxon>
        <taxon>Bacteroidota</taxon>
        <taxon>Chitinophagia</taxon>
        <taxon>Chitinophagales</taxon>
        <taxon>Chitinophagaceae</taxon>
        <taxon>Ilyomonas</taxon>
    </lineage>
</organism>
<dbReference type="InterPro" id="IPR039329">
    <property type="entry name" value="SIAE"/>
</dbReference>
<dbReference type="Pfam" id="PF03629">
    <property type="entry name" value="SASA"/>
    <property type="match status" value="2"/>
</dbReference>
<dbReference type="Gene3D" id="3.40.50.1110">
    <property type="entry name" value="SGNH hydrolase"/>
    <property type="match status" value="2"/>
</dbReference>
<dbReference type="AlphaFoldDB" id="A0A4U3KVU4"/>
<reference evidence="3 4" key="1">
    <citation type="submission" date="2019-05" db="EMBL/GenBank/DDBJ databases">
        <title>Panacibacter sp. strain 17mud1-8 Genome sequencing and assembly.</title>
        <authorList>
            <person name="Chhetri G."/>
        </authorList>
    </citation>
    <scope>NUCLEOTIDE SEQUENCE [LARGE SCALE GENOMIC DNA]</scope>
    <source>
        <strain evidence="3 4">17mud1-8</strain>
    </source>
</reference>
<dbReference type="InterPro" id="IPR036514">
    <property type="entry name" value="SGNH_hydro_sf"/>
</dbReference>
<dbReference type="Proteomes" id="UP000305848">
    <property type="component" value="Unassembled WGS sequence"/>
</dbReference>
<dbReference type="PANTHER" id="PTHR22901">
    <property type="entry name" value="SIALATE O-ACETYLESTERASE"/>
    <property type="match status" value="1"/>
</dbReference>
<keyword evidence="1" id="KW-0378">Hydrolase</keyword>
<sequence length="643" mass="72127">MYYQRLYLLLLLLVSGYSFTYSQIKLPKLISDGMILQRDIKIKLWGRASPNEKVTVNFNGKQYQTTAGKDSKWLLQLPPQQAGGPYDITFNGNNSVTIKNVLFGDVWVCSGQSNMELTMERVKDKYPDVIENANNTNIRQFEVPDQYNFNHPNEDVAYGQWLPATKENILKFSAVAYFFARDIYNKYKVPVGIVNTALGGSPAEAWISEEGLKKFPAYYNEAQKFKDSSLIHKIEAHDRSVSSNWYNTLHQKDEGIKNNWQSPDMNDADWQTMNIPGYWADGPLGNVNGVVWFRKAEEVPAAFIGEPVRLIVGRIVDADSVFVNGQFAGTTSYQYPPRRYVIPAGVLKEGRNEIVVRVISNADKGGFVPDKTYALIAGKDTLDIDGTWKYKLGATMNALPSQTFIRWKPEGLYNAMIAPLTKYTIKGILWYQGESNAGHPADYEALMKTLIADWRTHWNKANIPFIYVQLPNFMEAKRTPAESNWAALRQAQLNTLAVPGTGMAVAIDLGEWNDIHPLDKQDAGKRLALQAAHLAYGEKHIVYSGPVLQSAKTEGNKLILSFTNMGSGLMAKGSDSLHYFSIAGKDKHFVWAKAIIQGDKVVVWNDLVTNPVYVRYAWADNPEGANLYNKEGLPASPFEASVK</sequence>
<evidence type="ECO:0000313" key="4">
    <source>
        <dbReference type="Proteomes" id="UP000305848"/>
    </source>
</evidence>
<dbReference type="EMBL" id="SZQL01000014">
    <property type="protein sequence ID" value="TKK66608.1"/>
    <property type="molecule type" value="Genomic_DNA"/>
</dbReference>
<protein>
    <submittedName>
        <fullName evidence="3">Sialate O-acetylesterase</fullName>
    </submittedName>
</protein>